<evidence type="ECO:0000313" key="2">
    <source>
        <dbReference type="Proteomes" id="UP001141327"/>
    </source>
</evidence>
<dbReference type="Proteomes" id="UP001141327">
    <property type="component" value="Unassembled WGS sequence"/>
</dbReference>
<name>A0ABQ8U3S6_9EUKA</name>
<evidence type="ECO:0000313" key="1">
    <source>
        <dbReference type="EMBL" id="KAJ4453973.1"/>
    </source>
</evidence>
<organism evidence="1 2">
    <name type="scientific">Paratrimastix pyriformis</name>
    <dbReference type="NCBI Taxonomy" id="342808"/>
    <lineage>
        <taxon>Eukaryota</taxon>
        <taxon>Metamonada</taxon>
        <taxon>Preaxostyla</taxon>
        <taxon>Paratrimastigidae</taxon>
        <taxon>Paratrimastix</taxon>
    </lineage>
</organism>
<accession>A0ABQ8U3S6</accession>
<keyword evidence="2" id="KW-1185">Reference proteome</keyword>
<proteinExistence type="predicted"/>
<reference evidence="1" key="1">
    <citation type="journal article" date="2022" name="bioRxiv">
        <title>Genomics of Preaxostyla Flagellates Illuminates Evolutionary Transitions and the Path Towards Mitochondrial Loss.</title>
        <authorList>
            <person name="Novak L.V.F."/>
            <person name="Treitli S.C."/>
            <person name="Pyrih J."/>
            <person name="Halakuc P."/>
            <person name="Pipaliya S.V."/>
            <person name="Vacek V."/>
            <person name="Brzon O."/>
            <person name="Soukal P."/>
            <person name="Eme L."/>
            <person name="Dacks J.B."/>
            <person name="Karnkowska A."/>
            <person name="Elias M."/>
            <person name="Hampl V."/>
        </authorList>
    </citation>
    <scope>NUCLEOTIDE SEQUENCE</scope>
    <source>
        <strain evidence="1">RCP-MX</strain>
    </source>
</reference>
<dbReference type="EMBL" id="JAPMOS010000198">
    <property type="protein sequence ID" value="KAJ4453973.1"/>
    <property type="molecule type" value="Genomic_DNA"/>
</dbReference>
<comment type="caution">
    <text evidence="1">The sequence shown here is derived from an EMBL/GenBank/DDBJ whole genome shotgun (WGS) entry which is preliminary data.</text>
</comment>
<protein>
    <submittedName>
        <fullName evidence="1">Uncharacterized protein</fullName>
    </submittedName>
</protein>
<sequence>MNPLHPCLPRSITSTYNSVLPEIRPPELECPRFKHRNLPDHCVDLFHCDRLADNIQPAPDSISVRHSRADPLPLVHILGSQMPRARYPHFLSQIHQILLQTPYPPLLFLEPLSRAALICGHTKIMCLKESFIPHRGISSPSFFLLVFQLSLVCSYFRPHILRHEPLRHCRIISPQVGQPNQPLSILIHIPGAPLYQHHGILRLCLGTTHPQLHLPLLYKLFIARLHPPAISFQPDTRLHLGQCHHWLLRSLFASLSAIPFPIASQFFGSPSLGALHP</sequence>
<gene>
    <name evidence="1" type="ORF">PAPYR_11443</name>
</gene>